<feature type="compositionally biased region" description="Low complexity" evidence="1">
    <location>
        <begin position="98"/>
        <end position="113"/>
    </location>
</feature>
<evidence type="ECO:0000313" key="2">
    <source>
        <dbReference type="EMBL" id="KAG2177133.1"/>
    </source>
</evidence>
<dbReference type="Proteomes" id="UP000654370">
    <property type="component" value="Unassembled WGS sequence"/>
</dbReference>
<keyword evidence="3" id="KW-1185">Reference proteome</keyword>
<evidence type="ECO:0000313" key="3">
    <source>
        <dbReference type="Proteomes" id="UP000654370"/>
    </source>
</evidence>
<dbReference type="EMBL" id="JAEPQZ010000009">
    <property type="protein sequence ID" value="KAG2177133.1"/>
    <property type="molecule type" value="Genomic_DNA"/>
</dbReference>
<reference evidence="2" key="1">
    <citation type="submission" date="2020-12" db="EMBL/GenBank/DDBJ databases">
        <title>Metabolic potential, ecology and presence of endohyphal bacteria is reflected in genomic diversity of Mucoromycotina.</title>
        <authorList>
            <person name="Muszewska A."/>
            <person name="Okrasinska A."/>
            <person name="Steczkiewicz K."/>
            <person name="Drgas O."/>
            <person name="Orlowska M."/>
            <person name="Perlinska-Lenart U."/>
            <person name="Aleksandrzak-Piekarczyk T."/>
            <person name="Szatraj K."/>
            <person name="Zielenkiewicz U."/>
            <person name="Pilsyk S."/>
            <person name="Malc E."/>
            <person name="Mieczkowski P."/>
            <person name="Kruszewska J.S."/>
            <person name="Biernat P."/>
            <person name="Pawlowska J."/>
        </authorList>
    </citation>
    <scope>NUCLEOTIDE SEQUENCE</scope>
    <source>
        <strain evidence="2">WA0000067209</strain>
    </source>
</reference>
<sequence length="128" mass="13826">MITIVTPADAPGPKAIRNSNECIFLGCQFLIEDMDVYRIHLANEHGKITGRSVIFTETSKTHAHSVSKEKSTSEEESASEAANADDLEAVLQSSRLNSTPSRLSVTSSTSSESNINDLLTNSTLLSKE</sequence>
<proteinExistence type="predicted"/>
<comment type="caution">
    <text evidence="2">The sequence shown here is derived from an EMBL/GenBank/DDBJ whole genome shotgun (WGS) entry which is preliminary data.</text>
</comment>
<feature type="region of interest" description="Disordered" evidence="1">
    <location>
        <begin position="59"/>
        <end position="114"/>
    </location>
</feature>
<name>A0A8H7PNM7_MORIS</name>
<dbReference type="AlphaFoldDB" id="A0A8H7PNM7"/>
<organism evidence="2 3">
    <name type="scientific">Mortierella isabellina</name>
    <name type="common">Filamentous fungus</name>
    <name type="synonym">Umbelopsis isabellina</name>
    <dbReference type="NCBI Taxonomy" id="91625"/>
    <lineage>
        <taxon>Eukaryota</taxon>
        <taxon>Fungi</taxon>
        <taxon>Fungi incertae sedis</taxon>
        <taxon>Mucoromycota</taxon>
        <taxon>Mucoromycotina</taxon>
        <taxon>Umbelopsidomycetes</taxon>
        <taxon>Umbelopsidales</taxon>
        <taxon>Umbelopsidaceae</taxon>
        <taxon>Umbelopsis</taxon>
    </lineage>
</organism>
<evidence type="ECO:0000256" key="1">
    <source>
        <dbReference type="SAM" id="MobiDB-lite"/>
    </source>
</evidence>
<feature type="compositionally biased region" description="Acidic residues" evidence="1">
    <location>
        <begin position="74"/>
        <end position="88"/>
    </location>
</feature>
<accession>A0A8H7PNM7</accession>
<gene>
    <name evidence="2" type="ORF">INT43_007789</name>
</gene>
<protein>
    <submittedName>
        <fullName evidence="2">Uncharacterized protein</fullName>
    </submittedName>
</protein>